<dbReference type="STRING" id="662755.CRES_0653"/>
<evidence type="ECO:0000256" key="7">
    <source>
        <dbReference type="ARBA" id="ARBA00049244"/>
    </source>
</evidence>
<dbReference type="Gene3D" id="1.20.272.10">
    <property type="match status" value="1"/>
</dbReference>
<dbReference type="KEGG" id="crd:CRES_0653"/>
<dbReference type="InterPro" id="IPR008921">
    <property type="entry name" value="DNA_pol3_clamp-load_cplx_C"/>
</dbReference>
<name>F8DZB7_CORRG</name>
<proteinExistence type="inferred from homology"/>
<protein>
    <recommendedName>
        <fullName evidence="1">DNA-directed DNA polymerase</fullName>
        <ecNumber evidence="1">2.7.7.7</ecNumber>
    </recommendedName>
</protein>
<dbReference type="PANTHER" id="PTHR34388">
    <property type="entry name" value="DNA POLYMERASE III SUBUNIT DELTA"/>
    <property type="match status" value="1"/>
</dbReference>
<dbReference type="GO" id="GO:0009360">
    <property type="term" value="C:DNA polymerase III complex"/>
    <property type="evidence" value="ECO:0007669"/>
    <property type="project" value="TreeGrafter"/>
</dbReference>
<evidence type="ECO:0000313" key="9">
    <source>
        <dbReference type="EMBL" id="AEI09011.1"/>
    </source>
</evidence>
<keyword evidence="3 9" id="KW-0548">Nucleotidyltransferase</keyword>
<dbReference type="PANTHER" id="PTHR34388:SF1">
    <property type="entry name" value="DNA POLYMERASE III SUBUNIT DELTA"/>
    <property type="match status" value="1"/>
</dbReference>
<dbReference type="GO" id="GO:0003677">
    <property type="term" value="F:DNA binding"/>
    <property type="evidence" value="ECO:0007669"/>
    <property type="project" value="InterPro"/>
</dbReference>
<keyword evidence="5" id="KW-0239">DNA-directed DNA polymerase</keyword>
<dbReference type="GO" id="GO:0006261">
    <property type="term" value="P:DNA-templated DNA replication"/>
    <property type="evidence" value="ECO:0007669"/>
    <property type="project" value="TreeGrafter"/>
</dbReference>
<dbReference type="SUPFAM" id="SSF48019">
    <property type="entry name" value="post-AAA+ oligomerization domain-like"/>
    <property type="match status" value="1"/>
</dbReference>
<evidence type="ECO:0000256" key="5">
    <source>
        <dbReference type="ARBA" id="ARBA00022932"/>
    </source>
</evidence>
<dbReference type="SUPFAM" id="SSF52540">
    <property type="entry name" value="P-loop containing nucleoside triphosphate hydrolases"/>
    <property type="match status" value="1"/>
</dbReference>
<dbReference type="HOGENOM" id="CLU_052338_0_0_11"/>
<dbReference type="Proteomes" id="UP000000492">
    <property type="component" value="Chromosome"/>
</dbReference>
<evidence type="ECO:0000313" key="10">
    <source>
        <dbReference type="Proteomes" id="UP000000492"/>
    </source>
</evidence>
<dbReference type="eggNOG" id="COG1466">
    <property type="taxonomic scope" value="Bacteria"/>
</dbReference>
<dbReference type="GO" id="GO:0003887">
    <property type="term" value="F:DNA-directed DNA polymerase activity"/>
    <property type="evidence" value="ECO:0007669"/>
    <property type="project" value="UniProtKB-KW"/>
</dbReference>
<dbReference type="EMBL" id="CP002857">
    <property type="protein sequence ID" value="AEI09011.1"/>
    <property type="molecule type" value="Genomic_DNA"/>
</dbReference>
<accession>F8DZB7</accession>
<organism evidence="9 10">
    <name type="scientific">Corynebacterium resistens (strain DSM 45100 / JCM 12819 / GTC 2026 / SICGH 158)</name>
    <dbReference type="NCBI Taxonomy" id="662755"/>
    <lineage>
        <taxon>Bacteria</taxon>
        <taxon>Bacillati</taxon>
        <taxon>Actinomycetota</taxon>
        <taxon>Actinomycetes</taxon>
        <taxon>Mycobacteriales</taxon>
        <taxon>Corynebacteriaceae</taxon>
        <taxon>Corynebacterium</taxon>
    </lineage>
</organism>
<dbReference type="NCBIfam" id="TIGR01128">
    <property type="entry name" value="holA"/>
    <property type="match status" value="1"/>
</dbReference>
<gene>
    <name evidence="9" type="primary">holA</name>
    <name evidence="9" type="ordered locus">CRES_0653</name>
</gene>
<evidence type="ECO:0000256" key="3">
    <source>
        <dbReference type="ARBA" id="ARBA00022695"/>
    </source>
</evidence>
<keyword evidence="2 9" id="KW-0808">Transferase</keyword>
<dbReference type="NCBIfam" id="NF004165">
    <property type="entry name" value="PRK05629.1"/>
    <property type="match status" value="1"/>
</dbReference>
<evidence type="ECO:0000256" key="1">
    <source>
        <dbReference type="ARBA" id="ARBA00012417"/>
    </source>
</evidence>
<dbReference type="InterPro" id="IPR027417">
    <property type="entry name" value="P-loop_NTPase"/>
</dbReference>
<feature type="region of interest" description="Disordered" evidence="8">
    <location>
        <begin position="1"/>
        <end position="35"/>
    </location>
</feature>
<keyword evidence="10" id="KW-1185">Reference proteome</keyword>
<keyword evidence="4" id="KW-0235">DNA replication</keyword>
<comment type="similarity">
    <text evidence="6">Belongs to the DNA polymerase HolA subunit family.</text>
</comment>
<evidence type="ECO:0000256" key="6">
    <source>
        <dbReference type="ARBA" id="ARBA00034754"/>
    </source>
</evidence>
<dbReference type="EC" id="2.7.7.7" evidence="1"/>
<dbReference type="InterPro" id="IPR005790">
    <property type="entry name" value="DNA_polIII_delta"/>
</dbReference>
<dbReference type="AlphaFoldDB" id="F8DZB7"/>
<evidence type="ECO:0000256" key="2">
    <source>
        <dbReference type="ARBA" id="ARBA00022679"/>
    </source>
</evidence>
<dbReference type="Gene3D" id="3.40.50.300">
    <property type="entry name" value="P-loop containing nucleotide triphosphate hydrolases"/>
    <property type="match status" value="1"/>
</dbReference>
<evidence type="ECO:0000256" key="4">
    <source>
        <dbReference type="ARBA" id="ARBA00022705"/>
    </source>
</evidence>
<sequence length="357" mass="38467">MEFLSTTHAVTARRLNRDDESAAGKRGTMAIMNKPQPPAPVNLIVGEDEFLAERRRKEIALHARRASGNADLPVEMHRASELSEPELLELLSPSLFAEDRIIYISEVEDKGKDVVELIEGAIRQPAPGIVLIVWHKGKGRNKKLVQSWPKLGAVVHEAAPLKGRAILSFIDSEFRNHGVRVSGDVTNALHDAVGSDLRELASAVSQLVADTDGQVTADTVHTYYVGRAEVSGFDVADLAVTGYVTNAVAMARRAMQVGTKPIALATALGMGVTGIAKVAGAGRIDARRDSRAFGMSPWQLEKTMRNARNWTPATIAEAVQVVADLDGATKGSALDEEYAVEEAVRRIAELAAKGARR</sequence>
<evidence type="ECO:0000256" key="8">
    <source>
        <dbReference type="SAM" id="MobiDB-lite"/>
    </source>
</evidence>
<reference evidence="9 10" key="1">
    <citation type="journal article" date="2012" name="BMC Genomics">
        <title>Complete genome sequence, lifestyle, and multi-drug resistance of the human pathogen Corynebacterium resistens DSM 45100 isolated from blood samples of a leukemia patient.</title>
        <authorList>
            <person name="Schroder J."/>
            <person name="Maus I."/>
            <person name="Meyer K."/>
            <person name="Wordemann S."/>
            <person name="Blom J."/>
            <person name="Jaenicke S."/>
            <person name="Schneider J."/>
            <person name="Trost E."/>
            <person name="Tauch A."/>
        </authorList>
    </citation>
    <scope>NUCLEOTIDE SEQUENCE [LARGE SCALE GENOMIC DNA]</scope>
    <source>
        <strain evidence="10">DSM 45100 / JCM 12819 / CCUG 50093 / GTC 2026 / SICGH 158</strain>
    </source>
</reference>
<comment type="catalytic activity">
    <reaction evidence="7">
        <text>DNA(n) + a 2'-deoxyribonucleoside 5'-triphosphate = DNA(n+1) + diphosphate</text>
        <dbReference type="Rhea" id="RHEA:22508"/>
        <dbReference type="Rhea" id="RHEA-COMP:17339"/>
        <dbReference type="Rhea" id="RHEA-COMP:17340"/>
        <dbReference type="ChEBI" id="CHEBI:33019"/>
        <dbReference type="ChEBI" id="CHEBI:61560"/>
        <dbReference type="ChEBI" id="CHEBI:173112"/>
        <dbReference type="EC" id="2.7.7.7"/>
    </reaction>
</comment>